<dbReference type="Pfam" id="PF02953">
    <property type="entry name" value="zf-Tim10_DDP"/>
    <property type="match status" value="1"/>
</dbReference>
<proteinExistence type="inferred from homology"/>
<dbReference type="GO" id="GO:0015031">
    <property type="term" value="P:protein transport"/>
    <property type="evidence" value="ECO:0007669"/>
    <property type="project" value="UniProtKB-KW"/>
</dbReference>
<keyword evidence="1" id="KW-0143">Chaperone</keyword>
<dbReference type="WBParaSite" id="GPLIN_000417900">
    <property type="protein sequence ID" value="GPLIN_000417900"/>
    <property type="gene ID" value="GPLIN_000417900"/>
</dbReference>
<dbReference type="GO" id="GO:0005743">
    <property type="term" value="C:mitochondrial inner membrane"/>
    <property type="evidence" value="ECO:0007669"/>
    <property type="project" value="UniProtKB-SubCell"/>
</dbReference>
<dbReference type="InterPro" id="IPR004217">
    <property type="entry name" value="Tim10-like"/>
</dbReference>
<reference evidence="3" key="1">
    <citation type="submission" date="2014-05" db="EMBL/GenBank/DDBJ databases">
        <title>The genome and life-stage specific transcriptomes of Globodera pallida elucidate key aspects of plant parasitism by a cyst nematode.</title>
        <authorList>
            <person name="Cotton J.A."/>
            <person name="Lilley C.J."/>
            <person name="Jones L.M."/>
            <person name="Kikuchi T."/>
            <person name="Reid A.J."/>
            <person name="Thorpe P."/>
            <person name="Tsai I.J."/>
            <person name="Beasley H."/>
            <person name="Blok V."/>
            <person name="Cock P.J.A."/>
            <person name="Van den Akker S.E."/>
            <person name="Holroyd N."/>
            <person name="Hunt M."/>
            <person name="Mantelin S."/>
            <person name="Naghra H."/>
            <person name="Pain A."/>
            <person name="Palomares-Rius J.E."/>
            <person name="Zarowiecki M."/>
            <person name="Berriman M."/>
            <person name="Jones J.T."/>
            <person name="Urwin P.E."/>
        </authorList>
    </citation>
    <scope>NUCLEOTIDE SEQUENCE [LARGE SCALE GENOMIC DNA]</scope>
    <source>
        <strain evidence="3">Lindley</strain>
    </source>
</reference>
<keyword evidence="1" id="KW-1015">Disulfide bond</keyword>
<dbReference type="SUPFAM" id="SSF144122">
    <property type="entry name" value="Tim10-like"/>
    <property type="match status" value="1"/>
</dbReference>
<keyword evidence="1" id="KW-0999">Mitochondrion inner membrane</keyword>
<feature type="domain" description="Tim10-like" evidence="2">
    <location>
        <begin position="21"/>
        <end position="79"/>
    </location>
</feature>
<keyword evidence="1" id="KW-0811">Translocation</keyword>
<comment type="domain">
    <text evidence="1">The twin CX3C motif contains 4 conserved Cys residues that form 2 disulfide bonds in the mitochondrial intermembrane space.</text>
</comment>
<protein>
    <recommendedName>
        <fullName evidence="1">Mitochondrial import inner membrane translocase subunit</fullName>
    </recommendedName>
</protein>
<evidence type="ECO:0000313" key="4">
    <source>
        <dbReference type="WBParaSite" id="GPLIN_000417900"/>
    </source>
</evidence>
<evidence type="ECO:0000256" key="1">
    <source>
        <dbReference type="RuleBase" id="RU367043"/>
    </source>
</evidence>
<comment type="subcellular location">
    <subcellularLocation>
        <location evidence="1">Mitochondrion inner membrane</location>
        <topology evidence="1">Peripheral membrane protein</topology>
        <orientation evidence="1">Intermembrane side</orientation>
    </subcellularLocation>
</comment>
<evidence type="ECO:0000313" key="3">
    <source>
        <dbReference type="Proteomes" id="UP000050741"/>
    </source>
</evidence>
<accession>A0A183BU93</accession>
<sequence length="102" mass="11372">MDMNELKKMSPEQQNKILEDVRREANTQTVLSLVSAFSEKCIQRCITSPGLSLSGSEKQCLQRCVDRWMDSFNIVASTFAVKAQREMSGLGFGSMNEGPSFS</sequence>
<dbReference type="AlphaFoldDB" id="A0A183BU93"/>
<keyword evidence="1" id="KW-0472">Membrane</keyword>
<keyword evidence="1" id="KW-0653">Protein transport</keyword>
<dbReference type="InterPro" id="IPR035427">
    <property type="entry name" value="Tim10-like_dom_sf"/>
</dbReference>
<name>A0A183BU93_GLOPA</name>
<dbReference type="Gene3D" id="1.10.287.810">
    <property type="entry name" value="Mitochondrial import inner membrane translocase subunit tim13 like domains"/>
    <property type="match status" value="1"/>
</dbReference>
<evidence type="ECO:0000259" key="2">
    <source>
        <dbReference type="Pfam" id="PF02953"/>
    </source>
</evidence>
<comment type="function">
    <text evidence="1">Mitochondrial intermembrane chaperone that participates in the import and insertion of some multi-pass transmembrane proteins into the mitochondrial inner membrane. Also required for the transfer of beta-barrel precursors from the TOM complex to the sorting and assembly machinery (SAM complex) of the outer membrane. Acts as a chaperone-like protein that protects the hydrophobic precursors from aggregation and guide them through the mitochondrial intermembrane space.</text>
</comment>
<dbReference type="Proteomes" id="UP000050741">
    <property type="component" value="Unassembled WGS sequence"/>
</dbReference>
<comment type="similarity">
    <text evidence="1">Belongs to the small Tim family.</text>
</comment>
<reference evidence="4" key="2">
    <citation type="submission" date="2016-06" db="UniProtKB">
        <authorList>
            <consortium name="WormBaseParasite"/>
        </authorList>
    </citation>
    <scope>IDENTIFICATION</scope>
</reference>
<keyword evidence="1" id="KW-0813">Transport</keyword>
<comment type="subunit">
    <text evidence="1">Heterohexamer.</text>
</comment>
<keyword evidence="3" id="KW-1185">Reference proteome</keyword>
<dbReference type="OrthoDB" id="7813104at2759"/>
<keyword evidence="1" id="KW-0496">Mitochondrion</keyword>
<organism evidence="3 4">
    <name type="scientific">Globodera pallida</name>
    <name type="common">Potato cyst nematode worm</name>
    <name type="synonym">Heterodera pallida</name>
    <dbReference type="NCBI Taxonomy" id="36090"/>
    <lineage>
        <taxon>Eukaryota</taxon>
        <taxon>Metazoa</taxon>
        <taxon>Ecdysozoa</taxon>
        <taxon>Nematoda</taxon>
        <taxon>Chromadorea</taxon>
        <taxon>Rhabditida</taxon>
        <taxon>Tylenchina</taxon>
        <taxon>Tylenchomorpha</taxon>
        <taxon>Tylenchoidea</taxon>
        <taxon>Heteroderidae</taxon>
        <taxon>Heteroderinae</taxon>
        <taxon>Globodera</taxon>
    </lineage>
</organism>